<keyword evidence="2" id="KW-0378">Hydrolase</keyword>
<dbReference type="EMBL" id="LN483070">
    <property type="protein sequence ID" value="CEA07997.1"/>
    <property type="molecule type" value="Genomic_DNA"/>
</dbReference>
<dbReference type="SUPFAM" id="SSF51445">
    <property type="entry name" value="(Trans)glycosidases"/>
    <property type="match status" value="1"/>
</dbReference>
<evidence type="ECO:0000313" key="6">
    <source>
        <dbReference type="EMBL" id="CEA07997.1"/>
    </source>
</evidence>
<feature type="domain" description="Glycosyl hydrolase family 13 catalytic" evidence="5">
    <location>
        <begin position="17"/>
        <end position="432"/>
    </location>
</feature>
<dbReference type="InterPro" id="IPR006047">
    <property type="entry name" value="GH13_cat_dom"/>
</dbReference>
<accession>A0A078MRH8</accession>
<dbReference type="Gene3D" id="3.20.20.80">
    <property type="entry name" value="Glycosidases"/>
    <property type="match status" value="1"/>
</dbReference>
<protein>
    <submittedName>
        <fullName evidence="6">Oligo-1,6-glucosidase</fullName>
    </submittedName>
</protein>
<dbReference type="GO" id="GO:0009313">
    <property type="term" value="P:oligosaccharide catabolic process"/>
    <property type="evidence" value="ECO:0007669"/>
    <property type="project" value="TreeGrafter"/>
</dbReference>
<dbReference type="SUPFAM" id="SSF51011">
    <property type="entry name" value="Glycosyl hydrolase domain"/>
    <property type="match status" value="1"/>
</dbReference>
<feature type="region of interest" description="Disordered" evidence="4">
    <location>
        <begin position="564"/>
        <end position="585"/>
    </location>
</feature>
<dbReference type="InterPro" id="IPR017853">
    <property type="entry name" value="GH"/>
</dbReference>
<dbReference type="FunFam" id="3.90.400.10:FF:000002">
    <property type="entry name" value="Sucrose isomerase"/>
    <property type="match status" value="1"/>
</dbReference>
<dbReference type="PATRIC" id="fig|1461584.3.peg.1315"/>
<organism evidence="6">
    <name type="scientific">Arthrobacter saudimassiliensis</name>
    <dbReference type="NCBI Taxonomy" id="1461584"/>
    <lineage>
        <taxon>Bacteria</taxon>
        <taxon>Bacillati</taxon>
        <taxon>Actinomycetota</taxon>
        <taxon>Actinomycetes</taxon>
        <taxon>Micrococcales</taxon>
        <taxon>Micrococcaceae</taxon>
        <taxon>Arthrobacter</taxon>
    </lineage>
</organism>
<dbReference type="PANTHER" id="PTHR10357">
    <property type="entry name" value="ALPHA-AMYLASE FAMILY MEMBER"/>
    <property type="match status" value="1"/>
</dbReference>
<dbReference type="Pfam" id="PF00128">
    <property type="entry name" value="Alpha-amylase"/>
    <property type="match status" value="1"/>
</dbReference>
<dbReference type="GO" id="GO:0004556">
    <property type="term" value="F:alpha-amylase activity"/>
    <property type="evidence" value="ECO:0007669"/>
    <property type="project" value="TreeGrafter"/>
</dbReference>
<dbReference type="Gene3D" id="3.90.400.10">
    <property type="entry name" value="Oligo-1,6-glucosidase, Domain 2"/>
    <property type="match status" value="1"/>
</dbReference>
<gene>
    <name evidence="6" type="primary">malL_1</name>
    <name evidence="6" type="ORF">BN1051_01332</name>
</gene>
<dbReference type="InterPro" id="IPR045857">
    <property type="entry name" value="O16G_dom_2"/>
</dbReference>
<dbReference type="NCBIfam" id="NF008183">
    <property type="entry name" value="PRK10933.1"/>
    <property type="match status" value="1"/>
</dbReference>
<sequence>MRNPYRPAWWTNAVVYQIYTRSFADTTDDGVGDVPGIIAHLDHLSDLGVDVLWLSPIHQSPQMDNGYDISNYRRIDSRFGTEEEFEELLRQVHRRGMKLIMDLVVNHTSDEHQAFQVSASSRQNISRDSYFWREPRQGFSPDEPGAEPNNWGSFFGGSAWTYDARTEQYYLHLFSRHQPDLNWESTRVRTRIYEMMNWWLDRGVDGFRMDAINFISKVPGLPDSSVRGTGMYANGAPYFTSGPRIHEFVQEMVRAVFAFRDEGYLAVGETEGVTVEEAALFTDPLRGELDMVFQFEHMRVDQGPGGKWEYHPLDLLALKAVWNRWQRGLAERGWNSLYLGNHDQPRLVSRFGDDGRYRYESATLWATLLHLQRGTPFIYQGEEIGMTNAGFTEIGQYRDLESIGYYEEALRSGISSASALRTLARSSRDNARTPMQWSDAPHAGFTNGTPWIDVNPNYRHINVAADRAAEKSIFRYYRRLIRLRHKSRVVSLGEFRLVQAAHPRLLAYVRSLQGEELLVLGNVSAKDLELPADQRTGIRVLGNYVDTGDARVLRPWEVRVEQLAPAATSPGADGGPAATGAGEGP</sequence>
<evidence type="ECO:0000256" key="1">
    <source>
        <dbReference type="ARBA" id="ARBA00008061"/>
    </source>
</evidence>
<dbReference type="AlphaFoldDB" id="A0A078MRH8"/>
<keyword evidence="3" id="KW-0326">Glycosidase</keyword>
<name>A0A078MRH8_9MICC</name>
<evidence type="ECO:0000259" key="5">
    <source>
        <dbReference type="SMART" id="SM00642"/>
    </source>
</evidence>
<dbReference type="SMART" id="SM00642">
    <property type="entry name" value="Aamy"/>
    <property type="match status" value="1"/>
</dbReference>
<dbReference type="PANTHER" id="PTHR10357:SF184">
    <property type="entry name" value="OLIGO-1,6-GLUCOSIDASE 1"/>
    <property type="match status" value="1"/>
</dbReference>
<dbReference type="InterPro" id="IPR013780">
    <property type="entry name" value="Glyco_hydro_b"/>
</dbReference>
<evidence type="ECO:0000256" key="3">
    <source>
        <dbReference type="ARBA" id="ARBA00023295"/>
    </source>
</evidence>
<comment type="similarity">
    <text evidence="1">Belongs to the glycosyl hydrolase 13 family.</text>
</comment>
<reference evidence="6" key="1">
    <citation type="submission" date="2014-07" db="EMBL/GenBank/DDBJ databases">
        <authorList>
            <person name="Urmite Genomes Urmite Genomes"/>
        </authorList>
    </citation>
    <scope>NUCLEOTIDE SEQUENCE</scope>
    <source>
        <strain evidence="6">11W110_air</strain>
    </source>
</reference>
<evidence type="ECO:0000256" key="2">
    <source>
        <dbReference type="ARBA" id="ARBA00022801"/>
    </source>
</evidence>
<dbReference type="FunFam" id="3.20.20.80:FF:000064">
    <property type="entry name" value="Oligo-1,6-glucosidase"/>
    <property type="match status" value="1"/>
</dbReference>
<dbReference type="Gene3D" id="2.60.40.1180">
    <property type="entry name" value="Golgi alpha-mannosidase II"/>
    <property type="match status" value="1"/>
</dbReference>
<proteinExistence type="inferred from homology"/>
<evidence type="ECO:0000256" key="4">
    <source>
        <dbReference type="SAM" id="MobiDB-lite"/>
    </source>
</evidence>
<dbReference type="CDD" id="cd11333">
    <property type="entry name" value="AmyAc_SI_OligoGlu_DGase"/>
    <property type="match status" value="1"/>
</dbReference>